<feature type="coiled-coil region" evidence="1">
    <location>
        <begin position="350"/>
        <end position="450"/>
    </location>
</feature>
<keyword evidence="4" id="KW-1185">Reference proteome</keyword>
<accession>A0A836KXZ8</accession>
<dbReference type="AlphaFoldDB" id="A0A836KXZ8"/>
<dbReference type="KEGG" id="lmat:92517566"/>
<organism evidence="3 4">
    <name type="scientific">Leishmania martiniquensis</name>
    <dbReference type="NCBI Taxonomy" id="1580590"/>
    <lineage>
        <taxon>Eukaryota</taxon>
        <taxon>Discoba</taxon>
        <taxon>Euglenozoa</taxon>
        <taxon>Kinetoplastea</taxon>
        <taxon>Metakinetoplastina</taxon>
        <taxon>Trypanosomatida</taxon>
        <taxon>Trypanosomatidae</taxon>
        <taxon>Leishmaniinae</taxon>
        <taxon>Leishmania</taxon>
    </lineage>
</organism>
<dbReference type="Proteomes" id="UP000673552">
    <property type="component" value="Unassembled WGS sequence"/>
</dbReference>
<evidence type="ECO:0000313" key="4">
    <source>
        <dbReference type="Proteomes" id="UP000673552"/>
    </source>
</evidence>
<evidence type="ECO:0000256" key="2">
    <source>
        <dbReference type="SAM" id="MobiDB-lite"/>
    </source>
</evidence>
<evidence type="ECO:0000313" key="3">
    <source>
        <dbReference type="EMBL" id="KAG5487025.1"/>
    </source>
</evidence>
<keyword evidence="1" id="KW-0175">Coiled coil</keyword>
<feature type="region of interest" description="Disordered" evidence="2">
    <location>
        <begin position="106"/>
        <end position="154"/>
    </location>
</feature>
<feature type="region of interest" description="Disordered" evidence="2">
    <location>
        <begin position="466"/>
        <end position="489"/>
    </location>
</feature>
<dbReference type="SMR" id="A0A836KXZ8"/>
<dbReference type="RefSeq" id="XP_067181259.1">
    <property type="nucleotide sequence ID" value="XM_067325054.1"/>
</dbReference>
<comment type="caution">
    <text evidence="3">The sequence shown here is derived from an EMBL/GenBank/DDBJ whole genome shotgun (WGS) entry which is preliminary data.</text>
</comment>
<evidence type="ECO:0000256" key="1">
    <source>
        <dbReference type="SAM" id="Coils"/>
    </source>
</evidence>
<gene>
    <name evidence="3" type="ORF">LSCM1_07692</name>
</gene>
<feature type="region of interest" description="Disordered" evidence="2">
    <location>
        <begin position="507"/>
        <end position="530"/>
    </location>
</feature>
<reference evidence="4" key="1">
    <citation type="journal article" date="2021" name="Microbiol. Resour. Announc.">
        <title>LGAAP: Leishmaniinae Genome Assembly and Annotation Pipeline.</title>
        <authorList>
            <person name="Almutairi H."/>
            <person name="Urbaniak M.D."/>
            <person name="Bates M.D."/>
            <person name="Jariyapan N."/>
            <person name="Kwakye-Nuako G."/>
            <person name="Thomaz-Soccol V."/>
            <person name="Al-Salem W.S."/>
            <person name="Dillon R.J."/>
            <person name="Bates P.A."/>
            <person name="Gatherer D."/>
        </authorList>
    </citation>
    <scope>NUCLEOTIDE SEQUENCE [LARGE SCALE GENOMIC DNA]</scope>
</reference>
<dbReference type="OrthoDB" id="267652at2759"/>
<name>A0A836KXZ8_9TRYP</name>
<dbReference type="GeneID" id="92517566"/>
<protein>
    <submittedName>
        <fullName evidence="3">Uncharacterized protein</fullName>
    </submittedName>
</protein>
<sequence>MPVIKSRVHADELLAARDALAAAHRDAGTLRRQLLDQREQLDKQAQQSAALAAELAQAETRLKEAHHLLEEMQSHAHAREEHYREQMRRMEQNVRTLEDMLQAARRSERERSASVYHCQRSAGDGSTQDTERARQRADVSGYEVRSPQKSPASQRLSIMPAQNGKIAGKPRSSPVSAQTFYWQEQLLSFSQLAAEGFGEVQRQLRSCLPASSPRTSRAGAIDEAQPESRSLACSVSLDTDVTRWGRQLRHLQAHFDEVVQADARLISFLLLVVQQQSQQVHSLRERWAEAQSAVQDAETLLGEANSRLTSSKQESVVLRRECATLTDMQTTLQAHVIDLTREHRDAISALHRLQEAHAQLTEAHTRQEELWATHLTQAAEVQQQANTYAKRLEAALLEKERLISAAASSREERHRREALAAAQEQVAAFLRQLNASAQQLQSALARLCSSTPSSALAAPADGVDTLKTVSPTTSPNPSPPGVSLSPHSSYSSAAALYSGATIVTAAPPSRPPLAFDEPISVPESAPATRT</sequence>
<proteinExistence type="predicted"/>
<dbReference type="EMBL" id="JAFEUZ010000005">
    <property type="protein sequence ID" value="KAG5487025.1"/>
    <property type="molecule type" value="Genomic_DNA"/>
</dbReference>
<reference evidence="4" key="2">
    <citation type="journal article" date="2021" name="Sci. Data">
        <title>Chromosome-scale genome sequencing, assembly and annotation of six genomes from subfamily Leishmaniinae.</title>
        <authorList>
            <person name="Almutairi H."/>
            <person name="Urbaniak M.D."/>
            <person name="Bates M.D."/>
            <person name="Jariyapan N."/>
            <person name="Kwakye-Nuako G."/>
            <person name="Thomaz Soccol V."/>
            <person name="Al-Salem W.S."/>
            <person name="Dillon R.J."/>
            <person name="Bates P.A."/>
            <person name="Gatherer D."/>
        </authorList>
    </citation>
    <scope>NUCLEOTIDE SEQUENCE [LARGE SCALE GENOMIC DNA]</scope>
</reference>